<name>C1N8W4_MICPC</name>
<dbReference type="KEGG" id="mpp:MICPUCDRAFT_54265"/>
<accession>C1N8W4</accession>
<sequence length="56" mass="5768">MDDADDGVREATCAAMEVASGKKPGCVVEACEVARATHRSGTFIDRVVARASGGSR</sequence>
<gene>
    <name evidence="1" type="ORF">MICPUCDRAFT_54265</name>
</gene>
<evidence type="ECO:0000313" key="1">
    <source>
        <dbReference type="EMBL" id="EEH51249.1"/>
    </source>
</evidence>
<dbReference type="AlphaFoldDB" id="C1N8W4"/>
<evidence type="ECO:0000313" key="2">
    <source>
        <dbReference type="Proteomes" id="UP000001876"/>
    </source>
</evidence>
<proteinExistence type="predicted"/>
<dbReference type="RefSeq" id="XP_003064344.1">
    <property type="nucleotide sequence ID" value="XM_003064298.1"/>
</dbReference>
<dbReference type="Proteomes" id="UP000001876">
    <property type="component" value="Unassembled WGS sequence"/>
</dbReference>
<keyword evidence="2" id="KW-1185">Reference proteome</keyword>
<dbReference type="GeneID" id="9689785"/>
<protein>
    <submittedName>
        <fullName evidence="1">Predicted protein</fullName>
    </submittedName>
</protein>
<reference evidence="1 2" key="1">
    <citation type="journal article" date="2009" name="Science">
        <title>Green evolution and dynamic adaptations revealed by genomes of the marine picoeukaryotes Micromonas.</title>
        <authorList>
            <person name="Worden A.Z."/>
            <person name="Lee J.H."/>
            <person name="Mock T."/>
            <person name="Rouze P."/>
            <person name="Simmons M.P."/>
            <person name="Aerts A.L."/>
            <person name="Allen A.E."/>
            <person name="Cuvelier M.L."/>
            <person name="Derelle E."/>
            <person name="Everett M.V."/>
            <person name="Foulon E."/>
            <person name="Grimwood J."/>
            <person name="Gundlach H."/>
            <person name="Henrissat B."/>
            <person name="Napoli C."/>
            <person name="McDonald S.M."/>
            <person name="Parker M.S."/>
            <person name="Rombauts S."/>
            <person name="Salamov A."/>
            <person name="Von Dassow P."/>
            <person name="Badger J.H."/>
            <person name="Coutinho P.M."/>
            <person name="Demir E."/>
            <person name="Dubchak I."/>
            <person name="Gentemann C."/>
            <person name="Eikrem W."/>
            <person name="Gready J.E."/>
            <person name="John U."/>
            <person name="Lanier W."/>
            <person name="Lindquist E.A."/>
            <person name="Lucas S."/>
            <person name="Mayer K.F."/>
            <person name="Moreau H."/>
            <person name="Not F."/>
            <person name="Otillar R."/>
            <person name="Panaud O."/>
            <person name="Pangilinan J."/>
            <person name="Paulsen I."/>
            <person name="Piegu B."/>
            <person name="Poliakov A."/>
            <person name="Robbens S."/>
            <person name="Schmutz J."/>
            <person name="Toulza E."/>
            <person name="Wyss T."/>
            <person name="Zelensky A."/>
            <person name="Zhou K."/>
            <person name="Armbrust E.V."/>
            <person name="Bhattacharya D."/>
            <person name="Goodenough U.W."/>
            <person name="Van de Peer Y."/>
            <person name="Grigoriev I.V."/>
        </authorList>
    </citation>
    <scope>NUCLEOTIDE SEQUENCE [LARGE SCALE GENOMIC DNA]</scope>
    <source>
        <strain evidence="1 2">CCMP1545</strain>
    </source>
</reference>
<dbReference type="EMBL" id="GG663751">
    <property type="protein sequence ID" value="EEH51249.1"/>
    <property type="molecule type" value="Genomic_DNA"/>
</dbReference>
<organism evidence="2">
    <name type="scientific">Micromonas pusilla (strain CCMP1545)</name>
    <name type="common">Picoplanktonic green alga</name>
    <dbReference type="NCBI Taxonomy" id="564608"/>
    <lineage>
        <taxon>Eukaryota</taxon>
        <taxon>Viridiplantae</taxon>
        <taxon>Chlorophyta</taxon>
        <taxon>Mamiellophyceae</taxon>
        <taxon>Mamiellales</taxon>
        <taxon>Mamiellaceae</taxon>
        <taxon>Micromonas</taxon>
    </lineage>
</organism>